<evidence type="ECO:0000256" key="1">
    <source>
        <dbReference type="ARBA" id="ARBA00003389"/>
    </source>
</evidence>
<keyword evidence="10 11" id="KW-0539">Nucleus</keyword>
<dbReference type="GO" id="GO:0048288">
    <property type="term" value="P:nuclear membrane fusion involved in karyogamy"/>
    <property type="evidence" value="ECO:0007669"/>
    <property type="project" value="UniProtKB-UniRule"/>
</dbReference>
<dbReference type="GO" id="GO:0005789">
    <property type="term" value="C:endoplasmic reticulum membrane"/>
    <property type="evidence" value="ECO:0007669"/>
    <property type="project" value="UniProtKB-SubCell"/>
</dbReference>
<keyword evidence="9" id="KW-0325">Glycoprotein</keyword>
<name>A0A5N7B2E4_9EURO</name>
<evidence type="ECO:0000256" key="9">
    <source>
        <dbReference type="ARBA" id="ARBA00023180"/>
    </source>
</evidence>
<dbReference type="OrthoDB" id="5311848at2759"/>
<keyword evidence="5 11" id="KW-0732">Signal</keyword>
<dbReference type="Pfam" id="PF04163">
    <property type="entry name" value="Tht1"/>
    <property type="match status" value="1"/>
</dbReference>
<reference evidence="12 13" key="1">
    <citation type="submission" date="2019-04" db="EMBL/GenBank/DDBJ databases">
        <title>Friends and foes A comparative genomics studyof 23 Aspergillus species from section Flavi.</title>
        <authorList>
            <consortium name="DOE Joint Genome Institute"/>
            <person name="Kjaerbolling I."/>
            <person name="Vesth T."/>
            <person name="Frisvad J.C."/>
            <person name="Nybo J.L."/>
            <person name="Theobald S."/>
            <person name="Kildgaard S."/>
            <person name="Isbrandt T."/>
            <person name="Kuo A."/>
            <person name="Sato A."/>
            <person name="Lyhne E.K."/>
            <person name="Kogle M.E."/>
            <person name="Wiebenga A."/>
            <person name="Kun R.S."/>
            <person name="Lubbers R.J."/>
            <person name="Makela M.R."/>
            <person name="Barry K."/>
            <person name="Chovatia M."/>
            <person name="Clum A."/>
            <person name="Daum C."/>
            <person name="Haridas S."/>
            <person name="He G."/>
            <person name="LaButti K."/>
            <person name="Lipzen A."/>
            <person name="Mondo S."/>
            <person name="Riley R."/>
            <person name="Salamov A."/>
            <person name="Simmons B.A."/>
            <person name="Magnuson J.K."/>
            <person name="Henrissat B."/>
            <person name="Mortensen U.H."/>
            <person name="Larsen T.O."/>
            <person name="Devries R.P."/>
            <person name="Grigoriev I.V."/>
            <person name="Machida M."/>
            <person name="Baker S.E."/>
            <person name="Andersen M.R."/>
        </authorList>
    </citation>
    <scope>NUCLEOTIDE SEQUENCE [LARGE SCALE GENOMIC DNA]</scope>
    <source>
        <strain evidence="12 13">IBT 29228</strain>
    </source>
</reference>
<evidence type="ECO:0000256" key="4">
    <source>
        <dbReference type="ARBA" id="ARBA00022692"/>
    </source>
</evidence>
<evidence type="ECO:0000313" key="12">
    <source>
        <dbReference type="EMBL" id="KAE8376244.1"/>
    </source>
</evidence>
<evidence type="ECO:0000256" key="6">
    <source>
        <dbReference type="ARBA" id="ARBA00022824"/>
    </source>
</evidence>
<dbReference type="GO" id="GO:0000742">
    <property type="term" value="P:karyogamy involved in conjugation with cellular fusion"/>
    <property type="evidence" value="ECO:0007669"/>
    <property type="project" value="UniProtKB-UniRule"/>
</dbReference>
<evidence type="ECO:0000256" key="2">
    <source>
        <dbReference type="ARBA" id="ARBA00010473"/>
    </source>
</evidence>
<dbReference type="Proteomes" id="UP000326198">
    <property type="component" value="Unassembled WGS sequence"/>
</dbReference>
<evidence type="ECO:0000256" key="3">
    <source>
        <dbReference type="ARBA" id="ARBA00022459"/>
    </source>
</evidence>
<dbReference type="GO" id="GO:0031965">
    <property type="term" value="C:nuclear membrane"/>
    <property type="evidence" value="ECO:0007669"/>
    <property type="project" value="UniProtKB-SubCell"/>
</dbReference>
<dbReference type="PANTHER" id="PTHR28012">
    <property type="entry name" value="NUCLEAR FUSION PROTEIN KAR5"/>
    <property type="match status" value="1"/>
</dbReference>
<evidence type="ECO:0008006" key="14">
    <source>
        <dbReference type="Google" id="ProtNLM"/>
    </source>
</evidence>
<keyword evidence="3 11" id="KW-0415">Karyogamy</keyword>
<comment type="subcellular location">
    <subcellularLocation>
        <location evidence="11">Endoplasmic reticulum membrane</location>
    </subcellularLocation>
    <subcellularLocation>
        <location evidence="11">Nucleus membrane</location>
    </subcellularLocation>
</comment>
<evidence type="ECO:0000256" key="8">
    <source>
        <dbReference type="ARBA" id="ARBA00023136"/>
    </source>
</evidence>
<accession>A0A5N7B2E4</accession>
<evidence type="ECO:0000256" key="5">
    <source>
        <dbReference type="ARBA" id="ARBA00022729"/>
    </source>
</evidence>
<evidence type="ECO:0000256" key="11">
    <source>
        <dbReference type="RuleBase" id="RU368082"/>
    </source>
</evidence>
<gene>
    <name evidence="12" type="ORF">BDV26DRAFT_241333</name>
</gene>
<keyword evidence="13" id="KW-1185">Reference proteome</keyword>
<comment type="similarity">
    <text evidence="2 11">Belongs to the KAR5 family.</text>
</comment>
<dbReference type="PANTHER" id="PTHR28012:SF1">
    <property type="entry name" value="NUCLEAR FUSION PROTEIN KAR5"/>
    <property type="match status" value="1"/>
</dbReference>
<evidence type="ECO:0000256" key="7">
    <source>
        <dbReference type="ARBA" id="ARBA00022989"/>
    </source>
</evidence>
<keyword evidence="7" id="KW-1133">Transmembrane helix</keyword>
<protein>
    <recommendedName>
        <fullName evidence="14">Nuclear membrane fusion protein Kar5</fullName>
    </recommendedName>
</protein>
<dbReference type="AlphaFoldDB" id="A0A5N7B2E4"/>
<proteinExistence type="inferred from homology"/>
<sequence length="534" mass="59753">MPQKNVSVLMKNMAGPLPIIVLLLNMLLRFSLFFSALCNAENSASDLLVRKNGSFEELDLVSFLNLKTTQHDVVFKEAVQLLESMRSSPSCNQIAALKLVTSCQSVREKTCNADPEAYRLLEHTRSLYSARLAICELNGAGTPIPNACLPVTIPPPQKKGIFGFSLKSEIPVNRVDLISSQLLESCLRSLESRPQWWTSYSNNRQNAFVICQAARIENEREELLNLHKSIFESSSKLNQGLQEALQTAIIESSQHKAFIREIENMSARLVHDMKETRSYFKIMIENAFIEVEAGAVSVVNTVTSVLGRVQAGATTLDKNIRNVSTEVNKLQYTLQDLLGEVLVRNEQITAAQQQNALSHNDLALSLRSKLESLLQDDMARLFHNIDAFDSSLEWLSSKFGLLSEQEISISKRLQTLDMSLEEFQSRAERLHNAQLQQSEAIEFQSRLQERLQNSVQISQALLDKAAAATSNLQAMIDEASARYKETPAYRPLFSTYSSWTLFGLLLSLVASHNIKAALAILIISALPFMTTRIL</sequence>
<keyword evidence="6 11" id="KW-0256">Endoplasmic reticulum</keyword>
<organism evidence="12 13">
    <name type="scientific">Aspergillus bertholletiae</name>
    <dbReference type="NCBI Taxonomy" id="1226010"/>
    <lineage>
        <taxon>Eukaryota</taxon>
        <taxon>Fungi</taxon>
        <taxon>Dikarya</taxon>
        <taxon>Ascomycota</taxon>
        <taxon>Pezizomycotina</taxon>
        <taxon>Eurotiomycetes</taxon>
        <taxon>Eurotiomycetidae</taxon>
        <taxon>Eurotiales</taxon>
        <taxon>Aspergillaceae</taxon>
        <taxon>Aspergillus</taxon>
        <taxon>Aspergillus subgen. Circumdati</taxon>
    </lineage>
</organism>
<keyword evidence="4" id="KW-0812">Transmembrane</keyword>
<keyword evidence="8" id="KW-0472">Membrane</keyword>
<dbReference type="InterPro" id="IPR007292">
    <property type="entry name" value="Nuclear_fusion_Kar5"/>
</dbReference>
<evidence type="ECO:0000256" key="10">
    <source>
        <dbReference type="ARBA" id="ARBA00023242"/>
    </source>
</evidence>
<comment type="function">
    <text evidence="1 11">Required for nuclear membrane fusion during karyogamy.</text>
</comment>
<dbReference type="EMBL" id="ML736244">
    <property type="protein sequence ID" value="KAE8376244.1"/>
    <property type="molecule type" value="Genomic_DNA"/>
</dbReference>
<evidence type="ECO:0000313" key="13">
    <source>
        <dbReference type="Proteomes" id="UP000326198"/>
    </source>
</evidence>